<feature type="compositionally biased region" description="Polar residues" evidence="6">
    <location>
        <begin position="267"/>
        <end position="276"/>
    </location>
</feature>
<sequence>MNAISIVVITLNEEKRIGRLLDDLSKQTHQDFEVLVVDSNSTDNTCDVAKGFAKALPALTVHRMDNKGTSLGRNTGASLAKHERLLFLDADVRLSPTFLTDALHKLDKNKLEVAGVYMGADDLSLSYRLGYGIFNAGLFATSFFFPTSVGACLFSTKRVHNEIDGFDESITLCEDCDYVKRAAKTWRYRMLPVTFTFDPRRLEQEGFIKMGLTYLKANVRRLFFGEMRNQEMEYKFDNYNEKTGAEQQQQQQQQQQQPTKTPDPEQAQPQTTQPNH</sequence>
<dbReference type="Pfam" id="PF00535">
    <property type="entry name" value="Glycos_transf_2"/>
    <property type="match status" value="1"/>
</dbReference>
<evidence type="ECO:0000256" key="6">
    <source>
        <dbReference type="SAM" id="MobiDB-lite"/>
    </source>
</evidence>
<name>Q1Z6Q6_9GAMM</name>
<comment type="subcellular location">
    <subcellularLocation>
        <location evidence="1">Cell membrane</location>
    </subcellularLocation>
</comment>
<dbReference type="SUPFAM" id="SSF53448">
    <property type="entry name" value="Nucleotide-diphospho-sugar transferases"/>
    <property type="match status" value="1"/>
</dbReference>
<evidence type="ECO:0000256" key="4">
    <source>
        <dbReference type="ARBA" id="ARBA00022679"/>
    </source>
</evidence>
<accession>Q1Z6Q6</accession>
<evidence type="ECO:0000256" key="3">
    <source>
        <dbReference type="ARBA" id="ARBA00022676"/>
    </source>
</evidence>
<dbReference type="Proteomes" id="UP000003789">
    <property type="component" value="Unassembled WGS sequence"/>
</dbReference>
<dbReference type="AlphaFoldDB" id="Q1Z6Q6"/>
<dbReference type="RefSeq" id="WP_006230109.1">
    <property type="nucleotide sequence ID" value="NZ_CH724134.1"/>
</dbReference>
<comment type="caution">
    <text evidence="8">The sequence shown here is derived from an EMBL/GenBank/DDBJ whole genome shotgun (WGS) entry which is preliminary data.</text>
</comment>
<gene>
    <name evidence="8" type="ORF">P3TCK_10428</name>
</gene>
<organism evidence="8 9">
    <name type="scientific">Photobacterium profundum 3TCK</name>
    <dbReference type="NCBI Taxonomy" id="314280"/>
    <lineage>
        <taxon>Bacteria</taxon>
        <taxon>Pseudomonadati</taxon>
        <taxon>Pseudomonadota</taxon>
        <taxon>Gammaproteobacteria</taxon>
        <taxon>Vibrionales</taxon>
        <taxon>Vibrionaceae</taxon>
        <taxon>Photobacterium</taxon>
    </lineage>
</organism>
<evidence type="ECO:0000256" key="5">
    <source>
        <dbReference type="ARBA" id="ARBA00023136"/>
    </source>
</evidence>
<dbReference type="InterPro" id="IPR001173">
    <property type="entry name" value="Glyco_trans_2-like"/>
</dbReference>
<dbReference type="GO" id="GO:0005886">
    <property type="term" value="C:plasma membrane"/>
    <property type="evidence" value="ECO:0007669"/>
    <property type="project" value="UniProtKB-SubCell"/>
</dbReference>
<keyword evidence="2" id="KW-1003">Cell membrane</keyword>
<evidence type="ECO:0000256" key="2">
    <source>
        <dbReference type="ARBA" id="ARBA00022475"/>
    </source>
</evidence>
<reference evidence="8 9" key="1">
    <citation type="submission" date="2006-03" db="EMBL/GenBank/DDBJ databases">
        <authorList>
            <person name="Bartlett D.H."/>
            <person name="Valle G."/>
            <person name="Lauro F.M."/>
            <person name="Vezzi A."/>
            <person name="Simonato F."/>
            <person name="Eloe E."/>
            <person name="Vitulo N."/>
            <person name="Stratton T.K."/>
            <person name="D'angelo M."/>
            <person name="Ferriera S."/>
            <person name="Johnson J."/>
            <person name="Kravitz S."/>
            <person name="Beeson K."/>
            <person name="Sutton G."/>
            <person name="Rogers Y."/>
            <person name="Friedman R."/>
            <person name="Frazier M."/>
            <person name="Venter J.C."/>
        </authorList>
    </citation>
    <scope>NUCLEOTIDE SEQUENCE [LARGE SCALE GENOMIC DNA]</scope>
    <source>
        <strain evidence="8 9">3TCK</strain>
    </source>
</reference>
<dbReference type="PANTHER" id="PTHR43646">
    <property type="entry name" value="GLYCOSYLTRANSFERASE"/>
    <property type="match status" value="1"/>
</dbReference>
<feature type="domain" description="Glycosyltransferase 2-like" evidence="7">
    <location>
        <begin position="5"/>
        <end position="130"/>
    </location>
</feature>
<dbReference type="Gene3D" id="3.90.550.10">
    <property type="entry name" value="Spore Coat Polysaccharide Biosynthesis Protein SpsA, Chain A"/>
    <property type="match status" value="1"/>
</dbReference>
<feature type="compositionally biased region" description="Low complexity" evidence="6">
    <location>
        <begin position="247"/>
        <end position="257"/>
    </location>
</feature>
<evidence type="ECO:0000313" key="8">
    <source>
        <dbReference type="EMBL" id="EAS44091.1"/>
    </source>
</evidence>
<proteinExistence type="predicted"/>
<keyword evidence="5" id="KW-0472">Membrane</keyword>
<keyword evidence="4" id="KW-0808">Transferase</keyword>
<dbReference type="GO" id="GO:0016757">
    <property type="term" value="F:glycosyltransferase activity"/>
    <property type="evidence" value="ECO:0007669"/>
    <property type="project" value="UniProtKB-KW"/>
</dbReference>
<dbReference type="EMBL" id="AAPH01000006">
    <property type="protein sequence ID" value="EAS44091.1"/>
    <property type="molecule type" value="Genomic_DNA"/>
</dbReference>
<protein>
    <recommendedName>
        <fullName evidence="7">Glycosyltransferase 2-like domain-containing protein</fullName>
    </recommendedName>
</protein>
<dbReference type="InterPro" id="IPR029044">
    <property type="entry name" value="Nucleotide-diphossugar_trans"/>
</dbReference>
<feature type="region of interest" description="Disordered" evidence="6">
    <location>
        <begin position="237"/>
        <end position="276"/>
    </location>
</feature>
<evidence type="ECO:0000256" key="1">
    <source>
        <dbReference type="ARBA" id="ARBA00004236"/>
    </source>
</evidence>
<keyword evidence="3" id="KW-0328">Glycosyltransferase</keyword>
<evidence type="ECO:0000313" key="9">
    <source>
        <dbReference type="Proteomes" id="UP000003789"/>
    </source>
</evidence>
<dbReference type="PANTHER" id="PTHR43646:SF2">
    <property type="entry name" value="GLYCOSYLTRANSFERASE 2-LIKE DOMAIN-CONTAINING PROTEIN"/>
    <property type="match status" value="1"/>
</dbReference>
<dbReference type="HOGENOM" id="CLU_025996_17_6_6"/>
<evidence type="ECO:0000259" key="7">
    <source>
        <dbReference type="Pfam" id="PF00535"/>
    </source>
</evidence>
<dbReference type="OrthoDB" id="9801954at2"/>